<proteinExistence type="predicted"/>
<reference evidence="2" key="1">
    <citation type="submission" date="2021-02" db="EMBL/GenBank/DDBJ databases">
        <title>First Annotated Genome of the Yellow-green Alga Tribonema minus.</title>
        <authorList>
            <person name="Mahan K.M."/>
        </authorList>
    </citation>
    <scope>NUCLEOTIDE SEQUENCE</scope>
    <source>
        <strain evidence="2">UTEX B ZZ1240</strain>
    </source>
</reference>
<feature type="compositionally biased region" description="Low complexity" evidence="1">
    <location>
        <begin position="147"/>
        <end position="167"/>
    </location>
</feature>
<accession>A0A836CAK4</accession>
<dbReference type="Proteomes" id="UP000664859">
    <property type="component" value="Unassembled WGS sequence"/>
</dbReference>
<feature type="compositionally biased region" description="Gly residues" evidence="1">
    <location>
        <begin position="183"/>
        <end position="197"/>
    </location>
</feature>
<comment type="caution">
    <text evidence="2">The sequence shown here is derived from an EMBL/GenBank/DDBJ whole genome shotgun (WGS) entry which is preliminary data.</text>
</comment>
<feature type="region of interest" description="Disordered" evidence="1">
    <location>
        <begin position="140"/>
        <end position="263"/>
    </location>
</feature>
<gene>
    <name evidence="2" type="ORF">JKP88DRAFT_330938</name>
</gene>
<dbReference type="EMBL" id="JAFCMP010000519">
    <property type="protein sequence ID" value="KAG5177998.1"/>
    <property type="molecule type" value="Genomic_DNA"/>
</dbReference>
<keyword evidence="3" id="KW-1185">Reference proteome</keyword>
<protein>
    <submittedName>
        <fullName evidence="2">Uncharacterized protein</fullName>
    </submittedName>
</protein>
<name>A0A836CAK4_9STRA</name>
<feature type="compositionally biased region" description="Basic and acidic residues" evidence="1">
    <location>
        <begin position="221"/>
        <end position="244"/>
    </location>
</feature>
<feature type="region of interest" description="Disordered" evidence="1">
    <location>
        <begin position="1"/>
        <end position="53"/>
    </location>
</feature>
<evidence type="ECO:0000313" key="2">
    <source>
        <dbReference type="EMBL" id="KAG5177998.1"/>
    </source>
</evidence>
<sequence length="574" mass="61011">MNDTVTRSQPPAQVKQPRPHETQWLANQIAAEQQREGRPKRPVPPPPVPEDQTERRVFLVHDCIGRALTTQLRWAVELMPRVSGVASARVGVRALRHRPSGARLRRLTLEGAPAYVDAAAALFTMLIDCFIDVNAFEQEHAPPPPGSAAAAAAAAPPRRGGSSSAPRYPQQPPPSRAQFAQGGANGRGGGGGGGWEAGRGDEGMNEWRGGGAQARGGANRETWEARGPGRDDGRERFGSRDRSGNDGGGGGQRGSAFGDDVRDSSRGSAAAAARDTRAVRLVLLLAAAEAARIGEQKAHAVSLALPPPSPLLLTVDDSRIHVSTSVAVPGVADPILAIVIWSQHLSVLRMAWVAMGIVRKKQLSAALIRLPATLEQASDFYSYIKHHDPSPEEREKQHQLWVGELDEDGAQSAAARGREGKMPLEAMWSLSSATTEVMRVPKLSASSSLRRMSVAIHGIRSIDRRCDLMTVTKMGLAMPGTDTPALPFSANMRAPHALACLCVAVDAGLKHGGSNGGGGGACGAALLAILPWWTSTGLTLRNRALNWFGCACPVDRGHRALRALFWLDVRPAAQ</sequence>
<dbReference type="AlphaFoldDB" id="A0A836CAK4"/>
<evidence type="ECO:0000313" key="3">
    <source>
        <dbReference type="Proteomes" id="UP000664859"/>
    </source>
</evidence>
<evidence type="ECO:0000256" key="1">
    <source>
        <dbReference type="SAM" id="MobiDB-lite"/>
    </source>
</evidence>
<feature type="compositionally biased region" description="Polar residues" evidence="1">
    <location>
        <begin position="1"/>
        <end position="11"/>
    </location>
</feature>
<organism evidence="2 3">
    <name type="scientific">Tribonema minus</name>
    <dbReference type="NCBI Taxonomy" id="303371"/>
    <lineage>
        <taxon>Eukaryota</taxon>
        <taxon>Sar</taxon>
        <taxon>Stramenopiles</taxon>
        <taxon>Ochrophyta</taxon>
        <taxon>PX clade</taxon>
        <taxon>Xanthophyceae</taxon>
        <taxon>Tribonematales</taxon>
        <taxon>Tribonemataceae</taxon>
        <taxon>Tribonema</taxon>
    </lineage>
</organism>